<organism evidence="11 12">
    <name type="scientific">Biomphalaria pfeifferi</name>
    <name type="common">Bloodfluke planorb</name>
    <name type="synonym">Freshwater snail</name>
    <dbReference type="NCBI Taxonomy" id="112525"/>
    <lineage>
        <taxon>Eukaryota</taxon>
        <taxon>Metazoa</taxon>
        <taxon>Spiralia</taxon>
        <taxon>Lophotrochozoa</taxon>
        <taxon>Mollusca</taxon>
        <taxon>Gastropoda</taxon>
        <taxon>Heterobranchia</taxon>
        <taxon>Euthyneura</taxon>
        <taxon>Panpulmonata</taxon>
        <taxon>Hygrophila</taxon>
        <taxon>Lymnaeoidea</taxon>
        <taxon>Planorbidae</taxon>
        <taxon>Biomphalaria</taxon>
    </lineage>
</organism>
<evidence type="ECO:0000256" key="5">
    <source>
        <dbReference type="ARBA" id="ARBA00023015"/>
    </source>
</evidence>
<feature type="compositionally biased region" description="Polar residues" evidence="9">
    <location>
        <begin position="1274"/>
        <end position="1286"/>
    </location>
</feature>
<keyword evidence="6" id="KW-0238">DNA-binding</keyword>
<feature type="domain" description="RHD" evidence="10">
    <location>
        <begin position="1458"/>
        <end position="1635"/>
    </location>
</feature>
<comment type="caution">
    <text evidence="11">The sequence shown here is derived from an EMBL/GenBank/DDBJ whole genome shotgun (WGS) entry which is preliminary data.</text>
</comment>
<feature type="region of interest" description="Disordered" evidence="9">
    <location>
        <begin position="1241"/>
        <end position="1293"/>
    </location>
</feature>
<evidence type="ECO:0000256" key="3">
    <source>
        <dbReference type="ARBA" id="ARBA00022490"/>
    </source>
</evidence>
<dbReference type="InterPro" id="IPR011539">
    <property type="entry name" value="RHD_DNA_bind_dom"/>
</dbReference>
<feature type="region of interest" description="Disordered" evidence="9">
    <location>
        <begin position="321"/>
        <end position="386"/>
    </location>
</feature>
<evidence type="ECO:0000259" key="10">
    <source>
        <dbReference type="PROSITE" id="PS50254"/>
    </source>
</evidence>
<evidence type="ECO:0000313" key="11">
    <source>
        <dbReference type="EMBL" id="KAK0040687.1"/>
    </source>
</evidence>
<feature type="region of interest" description="Disordered" evidence="9">
    <location>
        <begin position="1078"/>
        <end position="1102"/>
    </location>
</feature>
<keyword evidence="4" id="KW-0597">Phosphoprotein</keyword>
<feature type="region of interest" description="Disordered" evidence="9">
    <location>
        <begin position="1807"/>
        <end position="1829"/>
    </location>
</feature>
<dbReference type="Pfam" id="PF00554">
    <property type="entry name" value="RHD_DNA_bind"/>
    <property type="match status" value="1"/>
</dbReference>
<evidence type="ECO:0000256" key="6">
    <source>
        <dbReference type="ARBA" id="ARBA00023125"/>
    </source>
</evidence>
<dbReference type="FunFam" id="2.60.40.340:FF:000002">
    <property type="entry name" value="Nuclear factor of activated T-cells 5, tonicity-responsive"/>
    <property type="match status" value="1"/>
</dbReference>
<feature type="compositionally biased region" description="Polar residues" evidence="9">
    <location>
        <begin position="1864"/>
        <end position="1906"/>
    </location>
</feature>
<name>A0AAD8ARR4_BIOPF</name>
<keyword evidence="12" id="KW-1185">Reference proteome</keyword>
<gene>
    <name evidence="11" type="ORF">Bpfe_029890</name>
</gene>
<dbReference type="InterPro" id="IPR008366">
    <property type="entry name" value="NFAT"/>
</dbReference>
<dbReference type="EMBL" id="JASAOG010000311">
    <property type="protein sequence ID" value="KAK0040687.1"/>
    <property type="molecule type" value="Genomic_DNA"/>
</dbReference>
<evidence type="ECO:0000256" key="4">
    <source>
        <dbReference type="ARBA" id="ARBA00022553"/>
    </source>
</evidence>
<dbReference type="Gene3D" id="2.60.40.10">
    <property type="entry name" value="Immunoglobulins"/>
    <property type="match status" value="1"/>
</dbReference>
<dbReference type="InterPro" id="IPR002909">
    <property type="entry name" value="IPT_dom"/>
</dbReference>
<accession>A0AAD8ARR4</accession>
<feature type="region of interest" description="Disordered" evidence="9">
    <location>
        <begin position="1843"/>
        <end position="1906"/>
    </location>
</feature>
<dbReference type="InterPro" id="IPR013783">
    <property type="entry name" value="Ig-like_fold"/>
</dbReference>
<evidence type="ECO:0000256" key="7">
    <source>
        <dbReference type="ARBA" id="ARBA00023163"/>
    </source>
</evidence>
<sequence>MSSSDTTTHNEFHNGPLHDLITSESISKDESSIQDLARYLSCATSSEKDTMIMENKGSLPDPCYNQQTVFNSLPDVNQGPMCIPDSSYGTSTPESTSSLPSNQQYTQNTFGSTNILYATSTHTSLDQGHLQTLPSVTGNNVQYFHDVHNNQYQQEENNLQFHSSTVGAFQSLTQTNSTDFQSTSVLTNSFSPTNNTVHYSSNQGNLGFSMMDINPNLTSNQFKTPEKMHVDEPDGLFHQSDMNSNNNNDYFQFKPASTEANMQTYQSENCQQQSEANNFIPINTFTPTVESSANGYTSGLAVNSSTENLFPASSFDSNNFISSGGQNLQPSTHSFPNSNNSVAMHYSPPQPMNEANSPDFVMQSSPSPNQQFTEHQASNSQQPVQSTTDLLLAKQSMETAESIPNEQSSLSNYSVNPSSTVPISQSSLIATSLSSNSFINFSATDNITLQDFNGKACRELEGTQFTTPSTSCAGLQHFHNESDAFPHLDLQAVVNGNFDSSISRQSDSQPGIFVGYPFENNVQSVSFSESILTPTLNSIPSNSVEFLNTNTSDIDFDQHNQLSRANAVTFAQNLSHSSIPTSEMQGAFHLQSNELPSSQKESKLQPTEVYPQPMQVQETKPTDTSSVYSFQDHPQAKGGSIETAMDISSNISFEDIHRSIVKAGNSFINDTIHPGSDYVQESQSFSTESNSFYDLSKLHSVPETSTPSTQVSFTSNSDYNSMLNNSSAMLLTDLVTSVSNNQPHSFQEMPNFLHTPVVSGLESDANTMEQQMKVNDSQSCFISNVNNAGTSHTPIKTVQEDDRNSVVQSLFQNSLLISSEAVSSSSLQSQLNTAVPSNVTLLGDVNSTLPITEQIEPKPNTYNLENSAHLSQKPQLTTIVIPTLGTSSCENENSQRTFSLEEVQKMLAQQTLSQNSFSMSQQPTSLPPTLVLQKPTSSNVQWLKLQPHPRLIIKGSTFSSAQRPIQPQQQLQQTREKLVLVQQSAQSQLTNPLEAQRTPAPPLQLVVTPKEQPQMHNKLHLLQPTDQQTRLSFHMKPTPTKTSQSLVYQVVSSPEQFRTSLQLSAQKQNQSSVYFTPLSCAAPPPPVKKDQDHERSERQCSDSIKKEYKHLHSLLTGDTSVQSSTVHPVLNLSNNLQSSLHLASGSSLGLSNTCPSSKPTPTSAPFSFLPLSTSLSLPTLSTACIFVPSVSAATSTASASVFNFSNVFSLSSTSTELKDIKSEASNSNILLLPEAVPTTDGMKLESSQVNATVSSQVSLDRKRSHTPLSVDIHSPNSNSETPSPLSSPVPIEDGNTQATLIERSADLHIQSDTMQAVNDDDENASFFDINSFHKRPSTEEVLTSRRNEENVPIKILKGSLNADARSSVQPSLSPEQTFDIGSVVSTASSFSFALGDKEDNSEIFTFGSGKMGASTTESLKYKSGSKRGLSLNKSSVKTPRTPVPTQHVRPVTRKQFSLKAYYPSKIENMELKIVEQPESHHRARYQTEGSRGAIKDASQQGFPIVKLVGYNRATKLQVFIGDESGRVKPHGFYQACRVFGKNSTACTEQEIEGTTVIEIDLLPENHMTVKMDCIGILKLRNADVERRIGAKRARDKKKNNTKARLVMRAAVEKLDGSVHILQAVSNPVVCTQPVGQPEICRMSISESSTRGGDSLFIIGKNFKNKGTNVLFQKLDLNEEVIVWQAEAEIDQEFFQPTHLICKVPAYKDEMITKPEQVQIVVSCAGKISDAQGFTYQPVYQVAHSVKQEIAMETDGITLAKALPIVSPEALQLNQMVLESSSPNSIFQLPAGTVPSLLSSSPVYTLPTLSENTVPDTDRRQVQRSVLPTDVHISVHKHSDMFSAGPSSYSVSGSRGPSNSGPVNRDTSSSYSISKDTPSSVNVDSNSVEGQSVTTNQPNVQNSSLESTLSSKPIVVVLDTGNLPSESGCKIQQLLQQILEAQNKK</sequence>
<dbReference type="InterPro" id="IPR037059">
    <property type="entry name" value="RHD_DNA_bind_dom_sf"/>
</dbReference>
<evidence type="ECO:0000256" key="9">
    <source>
        <dbReference type="SAM" id="MobiDB-lite"/>
    </source>
</evidence>
<dbReference type="InterPro" id="IPR032397">
    <property type="entry name" value="RHD_dimer"/>
</dbReference>
<keyword evidence="8" id="KW-0539">Nucleus</keyword>
<dbReference type="PANTHER" id="PTHR12533">
    <property type="entry name" value="NFAT"/>
    <property type="match status" value="1"/>
</dbReference>
<evidence type="ECO:0000256" key="1">
    <source>
        <dbReference type="ARBA" id="ARBA00004123"/>
    </source>
</evidence>
<reference evidence="11" key="1">
    <citation type="journal article" date="2023" name="PLoS Negl. Trop. Dis.">
        <title>A genome sequence for Biomphalaria pfeifferi, the major vector snail for the human-infecting parasite Schistosoma mansoni.</title>
        <authorList>
            <person name="Bu L."/>
            <person name="Lu L."/>
            <person name="Laidemitt M.R."/>
            <person name="Zhang S.M."/>
            <person name="Mutuku M."/>
            <person name="Mkoji G."/>
            <person name="Steinauer M."/>
            <person name="Loker E.S."/>
        </authorList>
    </citation>
    <scope>NUCLEOTIDE SEQUENCE</scope>
    <source>
        <strain evidence="11">KasaAsao</strain>
    </source>
</reference>
<dbReference type="GO" id="GO:0005737">
    <property type="term" value="C:cytoplasm"/>
    <property type="evidence" value="ECO:0007669"/>
    <property type="project" value="UniProtKB-SubCell"/>
</dbReference>
<dbReference type="InterPro" id="IPR008967">
    <property type="entry name" value="p53-like_TF_DNA-bd_sf"/>
</dbReference>
<proteinExistence type="predicted"/>
<dbReference type="PANTHER" id="PTHR12533:SF7">
    <property type="entry name" value="NFAT NUCLEAR FACTOR, ISOFORM B"/>
    <property type="match status" value="1"/>
</dbReference>
<dbReference type="SUPFAM" id="SSF49417">
    <property type="entry name" value="p53-like transcription factors"/>
    <property type="match status" value="1"/>
</dbReference>
<evidence type="ECO:0000256" key="2">
    <source>
        <dbReference type="ARBA" id="ARBA00004496"/>
    </source>
</evidence>
<protein>
    <submittedName>
        <fullName evidence="11">Mucin-17</fullName>
    </submittedName>
</protein>
<keyword evidence="5" id="KW-0805">Transcription regulation</keyword>
<dbReference type="GO" id="GO:0000981">
    <property type="term" value="F:DNA-binding transcription factor activity, RNA polymerase II-specific"/>
    <property type="evidence" value="ECO:0007669"/>
    <property type="project" value="TreeGrafter"/>
</dbReference>
<dbReference type="GO" id="GO:0005667">
    <property type="term" value="C:transcription regulator complex"/>
    <property type="evidence" value="ECO:0007669"/>
    <property type="project" value="TreeGrafter"/>
</dbReference>
<dbReference type="Pfam" id="PF16179">
    <property type="entry name" value="RHD_dimer"/>
    <property type="match status" value="1"/>
</dbReference>
<evidence type="ECO:0000256" key="8">
    <source>
        <dbReference type="ARBA" id="ARBA00023242"/>
    </source>
</evidence>
<dbReference type="SUPFAM" id="SSF81296">
    <property type="entry name" value="E set domains"/>
    <property type="match status" value="1"/>
</dbReference>
<comment type="subcellular location">
    <subcellularLocation>
        <location evidence="2">Cytoplasm</location>
    </subcellularLocation>
    <subcellularLocation>
        <location evidence="1">Nucleus</location>
    </subcellularLocation>
</comment>
<feature type="compositionally biased region" description="Polar residues" evidence="9">
    <location>
        <begin position="362"/>
        <end position="386"/>
    </location>
</feature>
<dbReference type="GO" id="GO:0000978">
    <property type="term" value="F:RNA polymerase II cis-regulatory region sequence-specific DNA binding"/>
    <property type="evidence" value="ECO:0007669"/>
    <property type="project" value="TreeGrafter"/>
</dbReference>
<reference evidence="11" key="2">
    <citation type="submission" date="2023-04" db="EMBL/GenBank/DDBJ databases">
        <authorList>
            <person name="Bu L."/>
            <person name="Lu L."/>
            <person name="Laidemitt M.R."/>
            <person name="Zhang S.M."/>
            <person name="Mutuku M."/>
            <person name="Mkoji G."/>
            <person name="Steinauer M."/>
            <person name="Loker E.S."/>
        </authorList>
    </citation>
    <scope>NUCLEOTIDE SEQUENCE</scope>
    <source>
        <strain evidence="11">KasaAsao</strain>
        <tissue evidence="11">Whole Snail</tissue>
    </source>
</reference>
<feature type="region of interest" description="Disordered" evidence="9">
    <location>
        <begin position="1421"/>
        <end position="1448"/>
    </location>
</feature>
<dbReference type="PROSITE" id="PS50254">
    <property type="entry name" value="REL_2"/>
    <property type="match status" value="1"/>
</dbReference>
<evidence type="ECO:0000313" key="12">
    <source>
        <dbReference type="Proteomes" id="UP001233172"/>
    </source>
</evidence>
<feature type="compositionally biased region" description="Low complexity" evidence="9">
    <location>
        <begin position="1843"/>
        <end position="1861"/>
    </location>
</feature>
<feature type="compositionally biased region" description="Polar residues" evidence="9">
    <location>
        <begin position="1245"/>
        <end position="1258"/>
    </location>
</feature>
<feature type="compositionally biased region" description="Basic and acidic residues" evidence="9">
    <location>
        <begin position="1087"/>
        <end position="1102"/>
    </location>
</feature>
<keyword evidence="7" id="KW-0804">Transcription</keyword>
<dbReference type="Proteomes" id="UP001233172">
    <property type="component" value="Unassembled WGS sequence"/>
</dbReference>
<feature type="compositionally biased region" description="Polar residues" evidence="9">
    <location>
        <begin position="321"/>
        <end position="342"/>
    </location>
</feature>
<dbReference type="InterPro" id="IPR014756">
    <property type="entry name" value="Ig_E-set"/>
</dbReference>
<keyword evidence="3" id="KW-0963">Cytoplasm</keyword>
<dbReference type="Gene3D" id="2.60.40.340">
    <property type="entry name" value="Rel homology domain (RHD), DNA-binding domain"/>
    <property type="match status" value="1"/>
</dbReference>
<dbReference type="GO" id="GO:0005634">
    <property type="term" value="C:nucleus"/>
    <property type="evidence" value="ECO:0007669"/>
    <property type="project" value="UniProtKB-SubCell"/>
</dbReference>
<dbReference type="SMART" id="SM00429">
    <property type="entry name" value="IPT"/>
    <property type="match status" value="1"/>
</dbReference>